<dbReference type="SUPFAM" id="SSF52440">
    <property type="entry name" value="PreATP-grasp domain"/>
    <property type="match status" value="1"/>
</dbReference>
<dbReference type="GO" id="GO:0008716">
    <property type="term" value="F:D-alanine-D-alanine ligase activity"/>
    <property type="evidence" value="ECO:0007669"/>
    <property type="project" value="UniProtKB-UniRule"/>
</dbReference>
<comment type="cofactor">
    <cofactor evidence="6">
        <name>Mg(2+)</name>
        <dbReference type="ChEBI" id="CHEBI:18420"/>
    </cofactor>
    <cofactor evidence="6">
        <name>Mn(2+)</name>
        <dbReference type="ChEBI" id="CHEBI:29035"/>
    </cofactor>
    <text evidence="6">Binds 2 magnesium or manganese ions per subunit.</text>
</comment>
<organism evidence="7 8">
    <name type="scientific">Cnuibacter physcomitrellae</name>
    <dbReference type="NCBI Taxonomy" id="1619308"/>
    <lineage>
        <taxon>Bacteria</taxon>
        <taxon>Bacillati</taxon>
        <taxon>Actinomycetota</taxon>
        <taxon>Actinomycetes</taxon>
        <taxon>Micrococcales</taxon>
        <taxon>Microbacteriaceae</taxon>
        <taxon>Cnuibacter</taxon>
    </lineage>
</organism>
<feature type="binding site" evidence="6">
    <location>
        <position position="279"/>
    </location>
    <ligand>
        <name>Mg(2+)</name>
        <dbReference type="ChEBI" id="CHEBI:18420"/>
        <label>1</label>
    </ligand>
</feature>
<comment type="function">
    <text evidence="4">Cell wall formation.</text>
</comment>
<keyword evidence="3 4" id="KW-0961">Cell wall biogenesis/degradation</keyword>
<feature type="binding site" evidence="6">
    <location>
        <position position="279"/>
    </location>
    <ligand>
        <name>Mg(2+)</name>
        <dbReference type="ChEBI" id="CHEBI:18420"/>
        <label>2</label>
    </ligand>
</feature>
<dbReference type="SUPFAM" id="SSF56059">
    <property type="entry name" value="Glutathione synthetase ATP-binding domain-like"/>
    <property type="match status" value="1"/>
</dbReference>
<comment type="subcellular location">
    <subcellularLocation>
        <location evidence="4">Cytoplasm</location>
    </subcellularLocation>
</comment>
<protein>
    <recommendedName>
        <fullName evidence="4">D-alanine--D-alanine ligase</fullName>
        <ecNumber evidence="4">6.3.2.4</ecNumber>
    </recommendedName>
    <alternativeName>
        <fullName evidence="4">D-Ala-D-Ala ligase</fullName>
    </alternativeName>
    <alternativeName>
        <fullName evidence="4">D-alanylalanine synthetase</fullName>
    </alternativeName>
</protein>
<keyword evidence="4" id="KW-0573">Peptidoglycan synthesis</keyword>
<dbReference type="GO" id="GO:0005524">
    <property type="term" value="F:ATP binding"/>
    <property type="evidence" value="ECO:0007669"/>
    <property type="project" value="UniProtKB-UniRule"/>
</dbReference>
<feature type="active site" evidence="5">
    <location>
        <position position="19"/>
    </location>
</feature>
<keyword evidence="4" id="KW-0133">Cell shape</keyword>
<dbReference type="HAMAP" id="MF_00047">
    <property type="entry name" value="Dala_Dala_lig"/>
    <property type="match status" value="1"/>
</dbReference>
<dbReference type="InterPro" id="IPR016185">
    <property type="entry name" value="PreATP-grasp_dom_sf"/>
</dbReference>
<evidence type="ECO:0000256" key="6">
    <source>
        <dbReference type="PIRSR" id="PIRSR039102-3"/>
    </source>
</evidence>
<dbReference type="InterPro" id="IPR013815">
    <property type="entry name" value="ATP_grasp_subdomain_1"/>
</dbReference>
<keyword evidence="2 4" id="KW-0436">Ligase</keyword>
<comment type="pathway">
    <text evidence="4">Cell wall biogenesis; peptidoglycan biosynthesis.</text>
</comment>
<dbReference type="GO" id="GO:0071555">
    <property type="term" value="P:cell wall organization"/>
    <property type="evidence" value="ECO:0007669"/>
    <property type="project" value="UniProtKB-KW"/>
</dbReference>
<dbReference type="PROSITE" id="PS50975">
    <property type="entry name" value="ATP_GRASP"/>
    <property type="match status" value="1"/>
</dbReference>
<dbReference type="Proteomes" id="UP000192775">
    <property type="component" value="Chromosome"/>
</dbReference>
<evidence type="ECO:0000313" key="7">
    <source>
        <dbReference type="EMBL" id="ARJ07082.1"/>
    </source>
</evidence>
<dbReference type="GO" id="GO:0009252">
    <property type="term" value="P:peptidoglycan biosynthetic process"/>
    <property type="evidence" value="ECO:0007669"/>
    <property type="project" value="UniProtKB-UniRule"/>
</dbReference>
<dbReference type="UniPathway" id="UPA00219"/>
<evidence type="ECO:0000256" key="2">
    <source>
        <dbReference type="ARBA" id="ARBA00022598"/>
    </source>
</evidence>
<keyword evidence="6" id="KW-0464">Manganese</keyword>
<dbReference type="Gene3D" id="3.30.470.20">
    <property type="entry name" value="ATP-grasp fold, B domain"/>
    <property type="match status" value="1"/>
</dbReference>
<feature type="active site" evidence="5">
    <location>
        <position position="290"/>
    </location>
</feature>
<evidence type="ECO:0000256" key="4">
    <source>
        <dbReference type="HAMAP-Rule" id="MF_00047"/>
    </source>
</evidence>
<feature type="binding site" evidence="6">
    <location>
        <position position="266"/>
    </location>
    <ligand>
        <name>Mg(2+)</name>
        <dbReference type="ChEBI" id="CHEBI:18420"/>
        <label>1</label>
    </ligand>
</feature>
<dbReference type="InterPro" id="IPR011095">
    <property type="entry name" value="Dala_Dala_lig_C"/>
</dbReference>
<evidence type="ECO:0000256" key="3">
    <source>
        <dbReference type="ARBA" id="ARBA00023316"/>
    </source>
</evidence>
<dbReference type="EC" id="6.3.2.4" evidence="4"/>
<feature type="active site" evidence="5">
    <location>
        <position position="155"/>
    </location>
</feature>
<dbReference type="InterPro" id="IPR011761">
    <property type="entry name" value="ATP-grasp"/>
</dbReference>
<gene>
    <name evidence="4" type="primary">ddl</name>
    <name evidence="7" type="ORF">B5808_19000</name>
</gene>
<dbReference type="PIRSF" id="PIRSF039102">
    <property type="entry name" value="Ddl/VanB"/>
    <property type="match status" value="1"/>
</dbReference>
<feature type="binding site" evidence="6">
    <location>
        <position position="281"/>
    </location>
    <ligand>
        <name>Mg(2+)</name>
        <dbReference type="ChEBI" id="CHEBI:18420"/>
        <label>2</label>
    </ligand>
</feature>
<reference evidence="7 8" key="1">
    <citation type="submission" date="2017-04" db="EMBL/GenBank/DDBJ databases">
        <authorList>
            <person name="Afonso C.L."/>
            <person name="Miller P.J."/>
            <person name="Scott M.A."/>
            <person name="Spackman E."/>
            <person name="Goraichik I."/>
            <person name="Dimitrov K.M."/>
            <person name="Suarez D.L."/>
            <person name="Swayne D.E."/>
        </authorList>
    </citation>
    <scope>NUCLEOTIDE SEQUENCE [LARGE SCALE GENOMIC DNA]</scope>
    <source>
        <strain evidence="8">XA(T)</strain>
    </source>
</reference>
<dbReference type="GO" id="GO:0008360">
    <property type="term" value="P:regulation of cell shape"/>
    <property type="evidence" value="ECO:0007669"/>
    <property type="project" value="UniProtKB-KW"/>
</dbReference>
<comment type="similarity">
    <text evidence="1 4">Belongs to the D-alanine--D-alanine ligase family.</text>
</comment>
<keyword evidence="6" id="KW-0479">Metal-binding</keyword>
<evidence type="ECO:0000256" key="5">
    <source>
        <dbReference type="PIRSR" id="PIRSR039102-1"/>
    </source>
</evidence>
<dbReference type="Gene3D" id="3.30.1490.20">
    <property type="entry name" value="ATP-grasp fold, A domain"/>
    <property type="match status" value="1"/>
</dbReference>
<dbReference type="AlphaFoldDB" id="A0A1X9LRM2"/>
<evidence type="ECO:0000256" key="1">
    <source>
        <dbReference type="ARBA" id="ARBA00010871"/>
    </source>
</evidence>
<dbReference type="InterPro" id="IPR005905">
    <property type="entry name" value="D_ala_D_ala"/>
</dbReference>
<evidence type="ECO:0000313" key="8">
    <source>
        <dbReference type="Proteomes" id="UP000192775"/>
    </source>
</evidence>
<dbReference type="PANTHER" id="PTHR23132">
    <property type="entry name" value="D-ALANINE--D-ALANINE LIGASE"/>
    <property type="match status" value="1"/>
</dbReference>
<keyword evidence="6" id="KW-0460">Magnesium</keyword>
<keyword evidence="8" id="KW-1185">Reference proteome</keyword>
<proteinExistence type="inferred from homology"/>
<dbReference type="EMBL" id="CP020715">
    <property type="protein sequence ID" value="ARJ07082.1"/>
    <property type="molecule type" value="Genomic_DNA"/>
</dbReference>
<dbReference type="GO" id="GO:0005737">
    <property type="term" value="C:cytoplasm"/>
    <property type="evidence" value="ECO:0007669"/>
    <property type="project" value="UniProtKB-SubCell"/>
</dbReference>
<dbReference type="NCBIfam" id="NF002378">
    <property type="entry name" value="PRK01372.1"/>
    <property type="match status" value="1"/>
</dbReference>
<keyword evidence="4" id="KW-0963">Cytoplasm</keyword>
<dbReference type="Gene3D" id="3.40.50.20">
    <property type="match status" value="1"/>
</dbReference>
<name>A0A1X9LRM2_9MICO</name>
<sequence length="324" mass="34147">MTSKTPRTVLVLAGGISHERDVSLRSGRRVAEALAARGHRVVVRDPDATLLPYLEESRPDVVWPALHGASGEDGALRALLAAQGVPYVGSTADASRLAWHKPVAKVLVSRAGFSTPLSLTLTRDSVRELGGAQVLSRVHSSFPGPVVVKPATGGSAQGVTSVHAEDELPRAIVDAFTYVETALVETKVAGTEVSVGILDLGEGPQPLPIVEIVPRSGVYSFEARYNAGETSFFTPARLDDSVAAAVSDAALRIHDVLGLRHISRVDFIVDEAGVPWFLEANVLPGLTETSIVPQALVAAGLELGEVYETLAEVAIRDAGEHPLD</sequence>
<dbReference type="KEGG" id="cphy:B5808_19000"/>
<comment type="catalytic activity">
    <reaction evidence="4">
        <text>2 D-alanine + ATP = D-alanyl-D-alanine + ADP + phosphate + H(+)</text>
        <dbReference type="Rhea" id="RHEA:11224"/>
        <dbReference type="ChEBI" id="CHEBI:15378"/>
        <dbReference type="ChEBI" id="CHEBI:30616"/>
        <dbReference type="ChEBI" id="CHEBI:43474"/>
        <dbReference type="ChEBI" id="CHEBI:57416"/>
        <dbReference type="ChEBI" id="CHEBI:57822"/>
        <dbReference type="ChEBI" id="CHEBI:456216"/>
        <dbReference type="EC" id="6.3.2.4"/>
    </reaction>
</comment>
<dbReference type="GO" id="GO:0046872">
    <property type="term" value="F:metal ion binding"/>
    <property type="evidence" value="ECO:0007669"/>
    <property type="project" value="UniProtKB-KW"/>
</dbReference>
<dbReference type="Pfam" id="PF07478">
    <property type="entry name" value="Dala_Dala_lig_C"/>
    <property type="match status" value="1"/>
</dbReference>
<accession>A0A1X9LRM2</accession>
<dbReference type="RefSeq" id="WP_085021219.1">
    <property type="nucleotide sequence ID" value="NZ_BMHD01000001.1"/>
</dbReference>
<dbReference type="STRING" id="1619308.B5808_19000"/>
<dbReference type="PANTHER" id="PTHR23132:SF23">
    <property type="entry name" value="D-ALANINE--D-ALANINE LIGASE B"/>
    <property type="match status" value="1"/>
</dbReference>